<dbReference type="PANTHER" id="PTHR35370">
    <property type="entry name" value="CYTOPLASMIC PROTEIN-RELATED-RELATED"/>
    <property type="match status" value="1"/>
</dbReference>
<proteinExistence type="predicted"/>
<dbReference type="NCBIfam" id="TIGR03359">
    <property type="entry name" value="VI_chp_6"/>
    <property type="match status" value="1"/>
</dbReference>
<dbReference type="InterPro" id="IPR010272">
    <property type="entry name" value="T6SS_TssF"/>
</dbReference>
<dbReference type="Proteomes" id="UP001239909">
    <property type="component" value="Unassembled WGS sequence"/>
</dbReference>
<evidence type="ECO:0000313" key="2">
    <source>
        <dbReference type="Proteomes" id="UP001239909"/>
    </source>
</evidence>
<evidence type="ECO:0000313" key="1">
    <source>
        <dbReference type="EMBL" id="GMG81608.1"/>
    </source>
</evidence>
<dbReference type="PANTHER" id="PTHR35370:SF1">
    <property type="entry name" value="TYPE VI SECRETION SYSTEM COMPONENT TSSF1"/>
    <property type="match status" value="1"/>
</dbReference>
<accession>A0ABQ6LLA8</accession>
<organism evidence="1 2">
    <name type="scientific">Paralimibaculum aggregatum</name>
    <dbReference type="NCBI Taxonomy" id="3036245"/>
    <lineage>
        <taxon>Bacteria</taxon>
        <taxon>Pseudomonadati</taxon>
        <taxon>Pseudomonadota</taxon>
        <taxon>Alphaproteobacteria</taxon>
        <taxon>Rhodobacterales</taxon>
        <taxon>Paracoccaceae</taxon>
        <taxon>Paralimibaculum</taxon>
    </lineage>
</organism>
<comment type="caution">
    <text evidence="1">The sequence shown here is derived from an EMBL/GenBank/DDBJ whole genome shotgun (WGS) entry which is preliminary data.</text>
</comment>
<dbReference type="EMBL" id="BSYI01000004">
    <property type="protein sequence ID" value="GMG81608.1"/>
    <property type="molecule type" value="Genomic_DNA"/>
</dbReference>
<reference evidence="1 2" key="1">
    <citation type="submission" date="2023-04" db="EMBL/GenBank/DDBJ databases">
        <title>Marinoamorphus aggregata gen. nov., sp. Nov., isolate from tissue of brittle star Ophioplocus japonicus.</title>
        <authorList>
            <person name="Kawano K."/>
            <person name="Sawayama S."/>
            <person name="Nakagawa S."/>
        </authorList>
    </citation>
    <scope>NUCLEOTIDE SEQUENCE [LARGE SCALE GENOMIC DNA]</scope>
    <source>
        <strain evidence="1 2">NKW23</strain>
    </source>
</reference>
<dbReference type="Pfam" id="PF05947">
    <property type="entry name" value="T6SS_TssF"/>
    <property type="match status" value="1"/>
</dbReference>
<name>A0ABQ6LLA8_9RHOB</name>
<keyword evidence="2" id="KW-1185">Reference proteome</keyword>
<sequence length="627" mass="70266">MDTRLLKHYEDELAFIREMGAEFAASYPKIASRLGMEGLEVFDPYVERMLEGFAFLAARVQLELSLQYPTFTQHLLEIVYPHYTAPTPSMMVVKLIPDQAQGGLEAGFRVPAGSRLRSPLRDGEVTTPCVFRTAHDVTLWPIRISEAEYIDGRGALVAAGLGEEEDARAAIRLRLQHTDGEPISSLELDRLTLFLSGSGPEPWRLYETMSRDTVGLYARSTVRRNDWVQRLGDRPVTPIGFEPEEALLPYPGQSFDGYRLLQEYFAMPQRFFFMRLSELRAGVARADAPEMDLYVLLSDTMSELRDAVQPSNFELFATPAINLFDKRCDRVHLRERDNECHVVPDRTSPLDFEIHHLKKVIGVSDQGEEDLEFRPFYSTDDITAAGDSHEAYYAAKRRMRQRSEKQRLKGARTSYLGSEIFLSLVDPNNAPYPKGIDQLAVTAVCTNRDLPLILSIGGGKTDFYMPDGGPVSEVRAVVSPTRPRQSLAQGDSAWRIISHLSLNYLSIADTDRGGGGQALREMLAIYSPLGDRAINKQLEGVVGVGSKPIVRRMRDTVLSTAVRGIEVTVEFDESAFEGSSCYLLGAVLERFFAKYVALNSFTETVIRSQDRGEIARWQARSGGRLLI</sequence>
<dbReference type="PIRSF" id="PIRSF028304">
    <property type="entry name" value="UCP028304"/>
    <property type="match status" value="1"/>
</dbReference>
<protein>
    <submittedName>
        <fullName evidence="1">Type VI secretion system baseplate subunit TssF</fullName>
    </submittedName>
</protein>
<gene>
    <name evidence="1" type="primary">tssF</name>
    <name evidence="1" type="ORF">LNKW23_08210</name>
</gene>
<dbReference type="RefSeq" id="WP_285670276.1">
    <property type="nucleotide sequence ID" value="NZ_BSYI01000004.1"/>
</dbReference>